<keyword evidence="4 11" id="KW-0479">Metal-binding</keyword>
<dbReference type="GO" id="GO:0042802">
    <property type="term" value="F:identical protein binding"/>
    <property type="evidence" value="ECO:0007669"/>
    <property type="project" value="TreeGrafter"/>
</dbReference>
<dbReference type="GO" id="GO:0005524">
    <property type="term" value="F:ATP binding"/>
    <property type="evidence" value="ECO:0007669"/>
    <property type="project" value="UniProtKB-KW"/>
</dbReference>
<evidence type="ECO:0000259" key="12">
    <source>
        <dbReference type="Pfam" id="PF00117"/>
    </source>
</evidence>
<evidence type="ECO:0000259" key="13">
    <source>
        <dbReference type="Pfam" id="PF06418"/>
    </source>
</evidence>
<dbReference type="GO" id="GO:0044210">
    <property type="term" value="P:'de novo' CTP biosynthetic process"/>
    <property type="evidence" value="ECO:0007669"/>
    <property type="project" value="UniProtKB-UniRule"/>
</dbReference>
<comment type="function">
    <text evidence="11">Catalyzes the ATP-dependent amination of UTP to CTP with either L-glutamine or ammonia as the source of nitrogen. Regulates intracellular CTP levels through interactions with the four ribonucleotide triphosphates.</text>
</comment>
<gene>
    <name evidence="11 14" type="primary">pyrG</name>
    <name evidence="14" type="ORF">BPP43_05240</name>
</gene>
<dbReference type="GO" id="GO:0019856">
    <property type="term" value="P:pyrimidine nucleobase biosynthetic process"/>
    <property type="evidence" value="ECO:0007669"/>
    <property type="project" value="TreeGrafter"/>
</dbReference>
<dbReference type="NCBIfam" id="TIGR00337">
    <property type="entry name" value="PyrG"/>
    <property type="match status" value="1"/>
</dbReference>
<evidence type="ECO:0000256" key="9">
    <source>
        <dbReference type="ARBA" id="ARBA00022975"/>
    </source>
</evidence>
<dbReference type="PANTHER" id="PTHR11550:SF0">
    <property type="entry name" value="CTP SYNTHASE-RELATED"/>
    <property type="match status" value="1"/>
</dbReference>
<comment type="similarity">
    <text evidence="2 11">Belongs to the CTP synthase family.</text>
</comment>
<dbReference type="FunFam" id="3.40.50.880:FF:000002">
    <property type="entry name" value="CTP synthase"/>
    <property type="match status" value="1"/>
</dbReference>
<feature type="domain" description="Glutamine amidotransferase" evidence="12">
    <location>
        <begin position="306"/>
        <end position="531"/>
    </location>
</feature>
<protein>
    <recommendedName>
        <fullName evidence="11">CTP synthase</fullName>
        <ecNumber evidence="11">6.3.4.2</ecNumber>
    </recommendedName>
    <alternativeName>
        <fullName evidence="11">Cytidine 5'-triphosphate synthase</fullName>
    </alternativeName>
    <alternativeName>
        <fullName evidence="11">Cytidine triphosphate synthetase</fullName>
        <shortName evidence="11">CTP synthetase</shortName>
        <shortName evidence="11">CTPS</shortName>
    </alternativeName>
    <alternativeName>
        <fullName evidence="11">UTP--ammonia ligase</fullName>
    </alternativeName>
</protein>
<feature type="region of interest" description="Amidoligase domain" evidence="11">
    <location>
        <begin position="1"/>
        <end position="268"/>
    </location>
</feature>
<proteinExistence type="inferred from homology"/>
<dbReference type="Pfam" id="PF00117">
    <property type="entry name" value="GATase"/>
    <property type="match status" value="1"/>
</dbReference>
<evidence type="ECO:0000256" key="2">
    <source>
        <dbReference type="ARBA" id="ARBA00007533"/>
    </source>
</evidence>
<feature type="binding site" evidence="11">
    <location>
        <position position="359"/>
    </location>
    <ligand>
        <name>L-glutamine</name>
        <dbReference type="ChEBI" id="CHEBI:58359"/>
    </ligand>
</feature>
<dbReference type="GO" id="GO:0004359">
    <property type="term" value="F:glutaminase activity"/>
    <property type="evidence" value="ECO:0007669"/>
    <property type="project" value="RHEA"/>
</dbReference>
<name>A0A3B6VMF0_BRAPL</name>
<feature type="binding site" evidence="11">
    <location>
        <begin position="189"/>
        <end position="194"/>
    </location>
    <ligand>
        <name>CTP</name>
        <dbReference type="ChEBI" id="CHEBI:37563"/>
        <note>allosteric inhibitor</note>
    </ligand>
</feature>
<evidence type="ECO:0000256" key="8">
    <source>
        <dbReference type="ARBA" id="ARBA00022962"/>
    </source>
</evidence>
<feature type="binding site" evidence="11">
    <location>
        <begin position="387"/>
        <end position="390"/>
    </location>
    <ligand>
        <name>L-glutamine</name>
        <dbReference type="ChEBI" id="CHEBI:58359"/>
    </ligand>
</feature>
<evidence type="ECO:0000256" key="5">
    <source>
        <dbReference type="ARBA" id="ARBA00022741"/>
    </source>
</evidence>
<keyword evidence="6 11" id="KW-0067">ATP-binding</keyword>
<comment type="miscellaneous">
    <text evidence="11">CTPSs have evolved a hybrid strategy for distinguishing between UTP and CTP. The overlapping regions of the product feedback inhibitory and substrate sites recognize a common feature in both compounds, the triphosphate moiety. To differentiate isosteric substrate and product pyrimidine rings, an additional pocket far from the expected kinase/ligase catalytic site, specifically recognizes the cytosine and ribose portions of the product inhibitor.</text>
</comment>
<dbReference type="CDD" id="cd01746">
    <property type="entry name" value="GATase1_CTP_Synthase"/>
    <property type="match status" value="1"/>
</dbReference>
<evidence type="ECO:0000256" key="6">
    <source>
        <dbReference type="ARBA" id="ARBA00022840"/>
    </source>
</evidence>
<dbReference type="GeneID" id="56440541"/>
<feature type="binding site" evidence="11">
    <location>
        <position position="72"/>
    </location>
    <ligand>
        <name>ATP</name>
        <dbReference type="ChEBI" id="CHEBI:30616"/>
    </ligand>
</feature>
<feature type="binding site" evidence="11">
    <location>
        <begin position="149"/>
        <end position="151"/>
    </location>
    <ligand>
        <name>CTP</name>
        <dbReference type="ChEBI" id="CHEBI:37563"/>
        <note>allosteric inhibitor</note>
    </ligand>
</feature>
<feature type="binding site" evidence="11">
    <location>
        <position position="14"/>
    </location>
    <ligand>
        <name>UTP</name>
        <dbReference type="ChEBI" id="CHEBI:46398"/>
    </ligand>
</feature>
<dbReference type="RefSeq" id="WP_013244913.1">
    <property type="nucleotide sequence ID" value="NC_019908.1"/>
</dbReference>
<feature type="binding site" evidence="11">
    <location>
        <position position="72"/>
    </location>
    <ligand>
        <name>Mg(2+)</name>
        <dbReference type="ChEBI" id="CHEBI:18420"/>
    </ligand>
</feature>
<comment type="subunit">
    <text evidence="11">Homotetramer.</text>
</comment>
<comment type="catalytic activity">
    <reaction evidence="11">
        <text>L-glutamine + H2O = L-glutamate + NH4(+)</text>
        <dbReference type="Rhea" id="RHEA:15889"/>
        <dbReference type="ChEBI" id="CHEBI:15377"/>
        <dbReference type="ChEBI" id="CHEBI:28938"/>
        <dbReference type="ChEBI" id="CHEBI:29985"/>
        <dbReference type="ChEBI" id="CHEBI:58359"/>
    </reaction>
</comment>
<comment type="pathway">
    <text evidence="1 11">Pyrimidine metabolism; CTP biosynthesis via de novo pathway; CTP from UDP: step 2/2.</text>
</comment>
<dbReference type="Proteomes" id="UP000010793">
    <property type="component" value="Chromosome"/>
</dbReference>
<evidence type="ECO:0000313" key="15">
    <source>
        <dbReference type="Proteomes" id="UP000010793"/>
    </source>
</evidence>
<evidence type="ECO:0000256" key="3">
    <source>
        <dbReference type="ARBA" id="ARBA00022598"/>
    </source>
</evidence>
<feature type="binding site" evidence="11">
    <location>
        <begin position="189"/>
        <end position="194"/>
    </location>
    <ligand>
        <name>UTP</name>
        <dbReference type="ChEBI" id="CHEBI:46398"/>
    </ligand>
</feature>
<feature type="binding site" evidence="11">
    <location>
        <position position="467"/>
    </location>
    <ligand>
        <name>L-glutamine</name>
        <dbReference type="ChEBI" id="CHEBI:58359"/>
    </ligand>
</feature>
<reference evidence="14 15" key="1">
    <citation type="journal article" date="2013" name="Genome Announc.">
        <title>Complete Genome Sequence of the Porcine Strain Brachyspira pilosicoli P43/6/78(T.).</title>
        <authorList>
            <person name="Lin C."/>
            <person name="den Bakker H.C."/>
            <person name="Suzuki H."/>
            <person name="Lefebure T."/>
            <person name="Ponnala L."/>
            <person name="Sun Q."/>
            <person name="Stanhope M.J."/>
            <person name="Wiedmann M."/>
            <person name="Duhamel G.E."/>
        </authorList>
    </citation>
    <scope>NUCLEOTIDE SEQUENCE [LARGE SCALE GENOMIC DNA]</scope>
    <source>
        <strain evidence="14 15">P43/6/78</strain>
    </source>
</reference>
<comment type="catalytic activity">
    <reaction evidence="11">
        <text>UTP + NH4(+) + ATP = CTP + ADP + phosphate + 2 H(+)</text>
        <dbReference type="Rhea" id="RHEA:16597"/>
        <dbReference type="ChEBI" id="CHEBI:15378"/>
        <dbReference type="ChEBI" id="CHEBI:28938"/>
        <dbReference type="ChEBI" id="CHEBI:30616"/>
        <dbReference type="ChEBI" id="CHEBI:37563"/>
        <dbReference type="ChEBI" id="CHEBI:43474"/>
        <dbReference type="ChEBI" id="CHEBI:46398"/>
        <dbReference type="ChEBI" id="CHEBI:456216"/>
    </reaction>
</comment>
<feature type="domain" description="CTP synthase N-terminal" evidence="13">
    <location>
        <begin position="4"/>
        <end position="268"/>
    </location>
</feature>
<evidence type="ECO:0000256" key="7">
    <source>
        <dbReference type="ARBA" id="ARBA00022842"/>
    </source>
</evidence>
<keyword evidence="8 11" id="KW-0315">Glutamine amidotransferase</keyword>
<dbReference type="PROSITE" id="PS51273">
    <property type="entry name" value="GATASE_TYPE_1"/>
    <property type="match status" value="1"/>
</dbReference>
<dbReference type="FunFam" id="3.40.50.300:FF:000009">
    <property type="entry name" value="CTP synthase"/>
    <property type="match status" value="1"/>
</dbReference>
<dbReference type="GO" id="GO:0003883">
    <property type="term" value="F:CTP synthase activity"/>
    <property type="evidence" value="ECO:0007669"/>
    <property type="project" value="UniProtKB-UniRule"/>
</dbReference>
<dbReference type="EC" id="6.3.4.2" evidence="11"/>
<dbReference type="PANTHER" id="PTHR11550">
    <property type="entry name" value="CTP SYNTHASE"/>
    <property type="match status" value="1"/>
</dbReference>
<keyword evidence="3 11" id="KW-0436">Ligase</keyword>
<dbReference type="CDD" id="cd03113">
    <property type="entry name" value="CTPS_N"/>
    <property type="match status" value="1"/>
</dbReference>
<dbReference type="Pfam" id="PF06418">
    <property type="entry name" value="CTP_synth_N"/>
    <property type="match status" value="1"/>
</dbReference>
<feature type="binding site" evidence="11">
    <location>
        <position position="142"/>
    </location>
    <ligand>
        <name>Mg(2+)</name>
        <dbReference type="ChEBI" id="CHEBI:18420"/>
    </ligand>
</feature>
<comment type="catalytic activity">
    <reaction evidence="10 11">
        <text>UTP + L-glutamine + ATP + H2O = CTP + L-glutamate + ADP + phosphate + 2 H(+)</text>
        <dbReference type="Rhea" id="RHEA:26426"/>
        <dbReference type="ChEBI" id="CHEBI:15377"/>
        <dbReference type="ChEBI" id="CHEBI:15378"/>
        <dbReference type="ChEBI" id="CHEBI:29985"/>
        <dbReference type="ChEBI" id="CHEBI:30616"/>
        <dbReference type="ChEBI" id="CHEBI:37563"/>
        <dbReference type="ChEBI" id="CHEBI:43474"/>
        <dbReference type="ChEBI" id="CHEBI:46398"/>
        <dbReference type="ChEBI" id="CHEBI:58359"/>
        <dbReference type="ChEBI" id="CHEBI:456216"/>
        <dbReference type="EC" id="6.3.4.2"/>
    </reaction>
</comment>
<comment type="caution">
    <text evidence="11">Lacks conserved residue(s) required for the propagation of feature annotation.</text>
</comment>
<sequence length="539" mass="61062">MDTKYIFVTGGVVSGLGKGITAASLGRLLKARGLSVTIQKLDPYINLDPGTMSPFQHGEVFVTDDGAETDLDIGHYERFIDENLNKYSNVTTGKIYQHVINMEREGKYLGETVQVIPHITNEIKRRIYRENDTKKTDIVITEIGGTIGDIESLPYIEAIRQVKTELGQDNVLYIHVTLIPFISSSEEIKTKPTQHSVKELMQSGIIPDILVCRTNKHLEESHKSKIALFCNLPKQNVFENFDEPNIYAVPLMLEAQGLSDVVCKHFKLETAKIDLSHWTELVAKQKNIAIQNEKVTIAVVGKYISMKDAYISLIEALNHGGIYNDINVDIKWINAEELEHKDDISEYFKDVNGLIIPGGFGERGLEGKMKAIKYARENKMPYFGICLGMQLMSIEYARNVLKLEDANTIEVNENCKNPIITMMEEQKKIMLKGGTMRLGAFECNIKEGSLAHKLYNSTTISERHRHRYEFNNKYIDKMEKAGFMITGKTKDADLVEIAEVKDHPFMIGVQFHPELKSRITNPHPIFVGFIDAAKKFKNK</sequence>
<dbReference type="SUPFAM" id="SSF52540">
    <property type="entry name" value="P-loop containing nucleoside triphosphate hydrolases"/>
    <property type="match status" value="1"/>
</dbReference>
<dbReference type="AlphaFoldDB" id="A0A3B6VMF0"/>
<dbReference type="InterPro" id="IPR033828">
    <property type="entry name" value="GATase1_CTP_Synthase"/>
</dbReference>
<evidence type="ECO:0000256" key="10">
    <source>
        <dbReference type="ARBA" id="ARBA00047781"/>
    </source>
</evidence>
<keyword evidence="15" id="KW-1185">Reference proteome</keyword>
<feature type="active site" description="Nucleophile; for glutamine hydrolysis" evidence="11">
    <location>
        <position position="386"/>
    </location>
</feature>
<dbReference type="InterPro" id="IPR029062">
    <property type="entry name" value="Class_I_gatase-like"/>
</dbReference>
<dbReference type="UniPathway" id="UPA00159">
    <property type="reaction ID" value="UER00277"/>
</dbReference>
<dbReference type="KEGG" id="bpip:BPP43_05240"/>
<keyword evidence="5 11" id="KW-0547">Nucleotide-binding</keyword>
<dbReference type="InterPro" id="IPR017456">
    <property type="entry name" value="CTP_synthase_N"/>
</dbReference>
<dbReference type="GO" id="GO:0005829">
    <property type="term" value="C:cytosol"/>
    <property type="evidence" value="ECO:0007669"/>
    <property type="project" value="TreeGrafter"/>
</dbReference>
<dbReference type="Gene3D" id="3.40.50.880">
    <property type="match status" value="1"/>
</dbReference>
<feature type="binding site" evidence="11">
    <location>
        <position position="410"/>
    </location>
    <ligand>
        <name>L-glutamine</name>
        <dbReference type="ChEBI" id="CHEBI:58359"/>
    </ligand>
</feature>
<evidence type="ECO:0000256" key="1">
    <source>
        <dbReference type="ARBA" id="ARBA00005171"/>
    </source>
</evidence>
<feature type="active site" evidence="11">
    <location>
        <position position="512"/>
    </location>
</feature>
<evidence type="ECO:0000256" key="4">
    <source>
        <dbReference type="ARBA" id="ARBA00022723"/>
    </source>
</evidence>
<dbReference type="GO" id="GO:0097268">
    <property type="term" value="C:cytoophidium"/>
    <property type="evidence" value="ECO:0007669"/>
    <property type="project" value="UniProtKB-ARBA"/>
</dbReference>
<dbReference type="InterPro" id="IPR027417">
    <property type="entry name" value="P-loop_NTPase"/>
</dbReference>
<dbReference type="NCBIfam" id="NF003792">
    <property type="entry name" value="PRK05380.1"/>
    <property type="match status" value="1"/>
</dbReference>
<evidence type="ECO:0000256" key="11">
    <source>
        <dbReference type="HAMAP-Rule" id="MF_01227"/>
    </source>
</evidence>
<evidence type="ECO:0000313" key="14">
    <source>
        <dbReference type="EMBL" id="AGA66304.1"/>
    </source>
</evidence>
<dbReference type="InterPro" id="IPR004468">
    <property type="entry name" value="CTP_synthase"/>
</dbReference>
<dbReference type="GO" id="GO:0046872">
    <property type="term" value="F:metal ion binding"/>
    <property type="evidence" value="ECO:0007669"/>
    <property type="project" value="UniProtKB-KW"/>
</dbReference>
<dbReference type="Gene3D" id="3.40.50.300">
    <property type="entry name" value="P-loop containing nucleotide triphosphate hydrolases"/>
    <property type="match status" value="1"/>
</dbReference>
<dbReference type="SUPFAM" id="SSF52317">
    <property type="entry name" value="Class I glutamine amidotransferase-like"/>
    <property type="match status" value="1"/>
</dbReference>
<keyword evidence="7 11" id="KW-0460">Magnesium</keyword>
<feature type="binding site" evidence="11">
    <location>
        <begin position="15"/>
        <end position="20"/>
    </location>
    <ligand>
        <name>ATP</name>
        <dbReference type="ChEBI" id="CHEBI:30616"/>
    </ligand>
</feature>
<dbReference type="InterPro" id="IPR017926">
    <property type="entry name" value="GATASE"/>
</dbReference>
<feature type="active site" evidence="11">
    <location>
        <position position="514"/>
    </location>
</feature>
<feature type="binding site" evidence="11">
    <location>
        <position position="225"/>
    </location>
    <ligand>
        <name>CTP</name>
        <dbReference type="ChEBI" id="CHEBI:37563"/>
        <note>allosteric inhibitor</note>
    </ligand>
</feature>
<comment type="activity regulation">
    <text evidence="11">Allosterically activated by GTP, when glutamine is the substrate; GTP has no effect on the reaction when ammonia is the substrate. The allosteric effector GTP functions by stabilizing the protein conformation that binds the tetrahedral intermediate(s) formed during glutamine hydrolysis. Inhibited by the product CTP, via allosteric rather than competitive inhibition.</text>
</comment>
<dbReference type="EMBL" id="CP002873">
    <property type="protein sequence ID" value="AGA66304.1"/>
    <property type="molecule type" value="Genomic_DNA"/>
</dbReference>
<feature type="binding site" evidence="11">
    <location>
        <position position="14"/>
    </location>
    <ligand>
        <name>CTP</name>
        <dbReference type="ChEBI" id="CHEBI:37563"/>
        <note>allosteric inhibitor</note>
    </ligand>
</feature>
<accession>A0A3B6VMF0</accession>
<keyword evidence="9 11" id="KW-0665">Pyrimidine biosynthesis</keyword>
<feature type="binding site" evidence="11">
    <location>
        <position position="225"/>
    </location>
    <ligand>
        <name>UTP</name>
        <dbReference type="ChEBI" id="CHEBI:46398"/>
    </ligand>
</feature>
<organism evidence="14 15">
    <name type="scientific">Brachyspira pilosicoli P43/6/78</name>
    <dbReference type="NCBI Taxonomy" id="1042417"/>
    <lineage>
        <taxon>Bacteria</taxon>
        <taxon>Pseudomonadati</taxon>
        <taxon>Spirochaetota</taxon>
        <taxon>Spirochaetia</taxon>
        <taxon>Brachyspirales</taxon>
        <taxon>Brachyspiraceae</taxon>
        <taxon>Brachyspira</taxon>
    </lineage>
</organism>
<dbReference type="HAMAP" id="MF_01227">
    <property type="entry name" value="PyrG"/>
    <property type="match status" value="1"/>
</dbReference>